<dbReference type="InterPro" id="IPR005148">
    <property type="entry name" value="Arg-tRNA-synth_N"/>
</dbReference>
<dbReference type="HAMAP" id="MF_00123">
    <property type="entry name" value="Arg_tRNA_synth"/>
    <property type="match status" value="1"/>
</dbReference>
<dbReference type="EMBL" id="QKMR01000003">
    <property type="protein sequence ID" value="PYG89505.1"/>
    <property type="molecule type" value="Genomic_DNA"/>
</dbReference>
<comment type="subunit">
    <text evidence="3 11">Monomer.</text>
</comment>
<dbReference type="FunFam" id="3.40.50.620:FF:000062">
    <property type="entry name" value="Arginine--tRNA ligase"/>
    <property type="match status" value="1"/>
</dbReference>
<evidence type="ECO:0000256" key="7">
    <source>
        <dbReference type="ARBA" id="ARBA00022840"/>
    </source>
</evidence>
<dbReference type="PRINTS" id="PR01038">
    <property type="entry name" value="TRNASYNTHARG"/>
</dbReference>
<evidence type="ECO:0000256" key="5">
    <source>
        <dbReference type="ARBA" id="ARBA00022598"/>
    </source>
</evidence>
<reference evidence="15 16" key="1">
    <citation type="submission" date="2018-06" db="EMBL/GenBank/DDBJ databases">
        <title>Genomic Encyclopedia of Type Strains, Phase I: the one thousand microbial genomes (KMG-I) project.</title>
        <authorList>
            <person name="Kyrpides N."/>
        </authorList>
    </citation>
    <scope>NUCLEOTIDE SEQUENCE [LARGE SCALE GENOMIC DNA]</scope>
    <source>
        <strain evidence="15 16">DSM 19573</strain>
    </source>
</reference>
<keyword evidence="16" id="KW-1185">Reference proteome</keyword>
<keyword evidence="9 11" id="KW-0030">Aminoacyl-tRNA synthetase</keyword>
<dbReference type="FunFam" id="1.10.730.10:FF:000008">
    <property type="entry name" value="Arginine--tRNA ligase"/>
    <property type="match status" value="1"/>
</dbReference>
<dbReference type="PANTHER" id="PTHR11956">
    <property type="entry name" value="ARGINYL-TRNA SYNTHETASE"/>
    <property type="match status" value="1"/>
</dbReference>
<feature type="domain" description="DALR anticodon binding" evidence="13">
    <location>
        <begin position="444"/>
        <end position="564"/>
    </location>
</feature>
<dbReference type="Pfam" id="PF03485">
    <property type="entry name" value="Arg_tRNA_synt_N"/>
    <property type="match status" value="1"/>
</dbReference>
<accession>A0A318XQN2</accession>
<dbReference type="GO" id="GO:0006420">
    <property type="term" value="P:arginyl-tRNA aminoacylation"/>
    <property type="evidence" value="ECO:0007669"/>
    <property type="project" value="UniProtKB-UniRule"/>
</dbReference>
<dbReference type="OrthoDB" id="9805987at2"/>
<feature type="domain" description="Arginyl tRNA synthetase N-terminal" evidence="14">
    <location>
        <begin position="10"/>
        <end position="99"/>
    </location>
</feature>
<feature type="short sequence motif" description="'HIGH' region" evidence="11">
    <location>
        <begin position="136"/>
        <end position="146"/>
    </location>
</feature>
<dbReference type="SMART" id="SM00836">
    <property type="entry name" value="DALR_1"/>
    <property type="match status" value="1"/>
</dbReference>
<dbReference type="Gene3D" id="3.40.50.620">
    <property type="entry name" value="HUPs"/>
    <property type="match status" value="1"/>
</dbReference>
<proteinExistence type="inferred from homology"/>
<evidence type="ECO:0000256" key="11">
    <source>
        <dbReference type="HAMAP-Rule" id="MF_00123"/>
    </source>
</evidence>
<evidence type="ECO:0000256" key="10">
    <source>
        <dbReference type="ARBA" id="ARBA00049339"/>
    </source>
</evidence>
<evidence type="ECO:0000256" key="4">
    <source>
        <dbReference type="ARBA" id="ARBA00022490"/>
    </source>
</evidence>
<dbReference type="InterPro" id="IPR008909">
    <property type="entry name" value="DALR_anticod-bd"/>
</dbReference>
<evidence type="ECO:0000256" key="8">
    <source>
        <dbReference type="ARBA" id="ARBA00022917"/>
    </source>
</evidence>
<dbReference type="CDD" id="cd00671">
    <property type="entry name" value="ArgRS_core"/>
    <property type="match status" value="1"/>
</dbReference>
<dbReference type="Pfam" id="PF05746">
    <property type="entry name" value="DALR_1"/>
    <property type="match status" value="1"/>
</dbReference>
<evidence type="ECO:0000256" key="9">
    <source>
        <dbReference type="ARBA" id="ARBA00023146"/>
    </source>
</evidence>
<dbReference type="SMART" id="SM01016">
    <property type="entry name" value="Arg_tRNA_synt_N"/>
    <property type="match status" value="1"/>
</dbReference>
<evidence type="ECO:0000313" key="15">
    <source>
        <dbReference type="EMBL" id="PYG89505.1"/>
    </source>
</evidence>
<evidence type="ECO:0000256" key="12">
    <source>
        <dbReference type="RuleBase" id="RU363038"/>
    </source>
</evidence>
<dbReference type="Pfam" id="PF00750">
    <property type="entry name" value="tRNA-synt_1d"/>
    <property type="match status" value="1"/>
</dbReference>
<name>A0A318XQN2_9FIRM</name>
<dbReference type="CDD" id="cd07956">
    <property type="entry name" value="Anticodon_Ia_Arg"/>
    <property type="match status" value="1"/>
</dbReference>
<comment type="catalytic activity">
    <reaction evidence="10 11">
        <text>tRNA(Arg) + L-arginine + ATP = L-arginyl-tRNA(Arg) + AMP + diphosphate</text>
        <dbReference type="Rhea" id="RHEA:20301"/>
        <dbReference type="Rhea" id="RHEA-COMP:9658"/>
        <dbReference type="Rhea" id="RHEA-COMP:9673"/>
        <dbReference type="ChEBI" id="CHEBI:30616"/>
        <dbReference type="ChEBI" id="CHEBI:32682"/>
        <dbReference type="ChEBI" id="CHEBI:33019"/>
        <dbReference type="ChEBI" id="CHEBI:78442"/>
        <dbReference type="ChEBI" id="CHEBI:78513"/>
        <dbReference type="ChEBI" id="CHEBI:456215"/>
        <dbReference type="EC" id="6.1.1.19"/>
    </reaction>
</comment>
<evidence type="ECO:0000259" key="14">
    <source>
        <dbReference type="SMART" id="SM01016"/>
    </source>
</evidence>
<dbReference type="PANTHER" id="PTHR11956:SF5">
    <property type="entry name" value="ARGININE--TRNA LIGASE, CYTOPLASMIC"/>
    <property type="match status" value="1"/>
</dbReference>
<dbReference type="InterPro" id="IPR035684">
    <property type="entry name" value="ArgRS_core"/>
</dbReference>
<gene>
    <name evidence="11" type="primary">argS</name>
    <name evidence="15" type="ORF">LY28_00724</name>
</gene>
<comment type="similarity">
    <text evidence="2 11 12">Belongs to the class-I aminoacyl-tRNA synthetase family.</text>
</comment>
<dbReference type="SUPFAM" id="SSF52374">
    <property type="entry name" value="Nucleotidylyl transferase"/>
    <property type="match status" value="1"/>
</dbReference>
<dbReference type="Proteomes" id="UP000248132">
    <property type="component" value="Unassembled WGS sequence"/>
</dbReference>
<dbReference type="FunFam" id="3.30.1360.70:FF:000003">
    <property type="entry name" value="Arginine--tRNA ligase"/>
    <property type="match status" value="1"/>
</dbReference>
<dbReference type="NCBIfam" id="TIGR00456">
    <property type="entry name" value="argS"/>
    <property type="match status" value="1"/>
</dbReference>
<comment type="subcellular location">
    <subcellularLocation>
        <location evidence="1 11">Cytoplasm</location>
    </subcellularLocation>
</comment>
<keyword evidence="5 11" id="KW-0436">Ligase</keyword>
<dbReference type="EC" id="6.1.1.19" evidence="11"/>
<dbReference type="Gene3D" id="1.10.730.10">
    <property type="entry name" value="Isoleucyl-tRNA Synthetase, Domain 1"/>
    <property type="match status" value="1"/>
</dbReference>
<dbReference type="GO" id="GO:0005737">
    <property type="term" value="C:cytoplasm"/>
    <property type="evidence" value="ECO:0007669"/>
    <property type="project" value="UniProtKB-SubCell"/>
</dbReference>
<evidence type="ECO:0000259" key="13">
    <source>
        <dbReference type="SMART" id="SM00836"/>
    </source>
</evidence>
<dbReference type="InterPro" id="IPR009080">
    <property type="entry name" value="tRNAsynth_Ia_anticodon-bd"/>
</dbReference>
<keyword evidence="4 11" id="KW-0963">Cytoplasm</keyword>
<sequence length="565" mass="63664">MKNMSEKIRQQIKEVVLNSITKAIKNQELPLLEIKDVSIEVPREKGYGDFSTNVAMQITKIARKAPRQIAEIIIKNIDTRETYIEEVDCAGPGFINFSLSRQYLYDTMNIIAEEKGDYGHINIGNGRKVMVEYVSANPTGPLHMGNARGGALGDCIASVLDAAGYAVTREYLINDAGNQIEKFGKSLEARYIQLIKGEAAIVFPEDGYQGEDITEHMREFVKAYGDKYIDADSEQRKKVFVDYALPRNLKAIREGLASYGVEFDVWFSEQTLHRSNEVAETLKVLTDRGCTAEHDGALWLKGSVIGSEKDEVLVRNNGIPTYFAADIAYHRNKFETRGFDWVINLWGADHHGHVARMKASMAALGINPDKLDVVLFQLVRLYRNGEVARMSKRTGKSISLMDLVDEVGRDAVRFFFNAKASGSHLDFDLDLAAKQSNENPVYYVQYAHARICSMLKLIASEGVTVPDIKDVRLELLKADEELVLIKKLSEYPDEVRISAETLEPSRLTRYVQDVAACFHSFYNACKVRGEEEELMKSRLMLVDCTRTVIRNVLDLLSISAPERME</sequence>
<evidence type="ECO:0000256" key="2">
    <source>
        <dbReference type="ARBA" id="ARBA00005594"/>
    </source>
</evidence>
<dbReference type="Gene3D" id="3.30.1360.70">
    <property type="entry name" value="Arginyl tRNA synthetase N-terminal domain"/>
    <property type="match status" value="1"/>
</dbReference>
<evidence type="ECO:0000256" key="1">
    <source>
        <dbReference type="ARBA" id="ARBA00004496"/>
    </source>
</evidence>
<dbReference type="InterPro" id="IPR014729">
    <property type="entry name" value="Rossmann-like_a/b/a_fold"/>
</dbReference>
<evidence type="ECO:0000256" key="6">
    <source>
        <dbReference type="ARBA" id="ARBA00022741"/>
    </source>
</evidence>
<dbReference type="GO" id="GO:0004814">
    <property type="term" value="F:arginine-tRNA ligase activity"/>
    <property type="evidence" value="ECO:0007669"/>
    <property type="project" value="UniProtKB-UniRule"/>
</dbReference>
<dbReference type="InterPro" id="IPR001412">
    <property type="entry name" value="aa-tRNA-synth_I_CS"/>
</dbReference>
<evidence type="ECO:0000313" key="16">
    <source>
        <dbReference type="Proteomes" id="UP000248132"/>
    </source>
</evidence>
<dbReference type="AlphaFoldDB" id="A0A318XQN2"/>
<dbReference type="SUPFAM" id="SSF47323">
    <property type="entry name" value="Anticodon-binding domain of a subclass of class I aminoacyl-tRNA synthetases"/>
    <property type="match status" value="1"/>
</dbReference>
<keyword evidence="7 11" id="KW-0067">ATP-binding</keyword>
<dbReference type="RefSeq" id="WP_110460792.1">
    <property type="nucleotide sequence ID" value="NZ_QKMR01000003.1"/>
</dbReference>
<keyword evidence="8 11" id="KW-0648">Protein biosynthesis</keyword>
<evidence type="ECO:0000256" key="3">
    <source>
        <dbReference type="ARBA" id="ARBA00011245"/>
    </source>
</evidence>
<protein>
    <recommendedName>
        <fullName evidence="11">Arginine--tRNA ligase</fullName>
        <ecNumber evidence="11">6.1.1.19</ecNumber>
    </recommendedName>
    <alternativeName>
        <fullName evidence="11">Arginyl-tRNA synthetase</fullName>
        <shortName evidence="11">ArgRS</shortName>
    </alternativeName>
</protein>
<keyword evidence="6 11" id="KW-0547">Nucleotide-binding</keyword>
<organism evidence="15 16">
    <name type="scientific">Ruminiclostridium sufflavum DSM 19573</name>
    <dbReference type="NCBI Taxonomy" id="1121337"/>
    <lineage>
        <taxon>Bacteria</taxon>
        <taxon>Bacillati</taxon>
        <taxon>Bacillota</taxon>
        <taxon>Clostridia</taxon>
        <taxon>Eubacteriales</taxon>
        <taxon>Oscillospiraceae</taxon>
        <taxon>Ruminiclostridium</taxon>
    </lineage>
</organism>
<comment type="caution">
    <text evidence="15">The sequence shown here is derived from an EMBL/GenBank/DDBJ whole genome shotgun (WGS) entry which is preliminary data.</text>
</comment>
<dbReference type="InterPro" id="IPR036695">
    <property type="entry name" value="Arg-tRNA-synth_N_sf"/>
</dbReference>
<dbReference type="GO" id="GO:0005524">
    <property type="term" value="F:ATP binding"/>
    <property type="evidence" value="ECO:0007669"/>
    <property type="project" value="UniProtKB-UniRule"/>
</dbReference>
<dbReference type="InterPro" id="IPR001278">
    <property type="entry name" value="Arg-tRNA-ligase"/>
</dbReference>
<dbReference type="PROSITE" id="PS00178">
    <property type="entry name" value="AA_TRNA_LIGASE_I"/>
    <property type="match status" value="1"/>
</dbReference>
<dbReference type="SUPFAM" id="SSF55190">
    <property type="entry name" value="Arginyl-tRNA synthetase (ArgRS), N-terminal 'additional' domain"/>
    <property type="match status" value="1"/>
</dbReference>